<dbReference type="EMBL" id="AY548461">
    <property type="protein sequence ID" value="AAT41980.1"/>
    <property type="molecule type" value="Genomic_DNA"/>
</dbReference>
<proteinExistence type="predicted"/>
<name>Q6GZY9_MICDP</name>
<organism evidence="1">
    <name type="scientific">Microchaete diplosiphon</name>
    <name type="common">Fremyella diplosiphon</name>
    <dbReference type="NCBI Taxonomy" id="1197"/>
    <lineage>
        <taxon>Bacteria</taxon>
        <taxon>Bacillati</taxon>
        <taxon>Cyanobacteriota</taxon>
        <taxon>Cyanophyceae</taxon>
        <taxon>Nostocales</taxon>
        <taxon>Rivulariaceae</taxon>
        <taxon>Microchaete</taxon>
    </lineage>
</organism>
<evidence type="ECO:0000313" key="1">
    <source>
        <dbReference type="EMBL" id="AAT41980.1"/>
    </source>
</evidence>
<protein>
    <submittedName>
        <fullName evidence="1">Uncharacterized protein</fullName>
    </submittedName>
</protein>
<sequence length="258" mass="28133">MAIATRTDSSLSATVTQTTLVNALKTAFTNAGYSSPISDYTSGTDRILVYQWDVDNTKVQGINYLRVRISNTLIIYQQLYTTWNTGTNTGTNSSSEVTYTTLAATNTIGFVSLNGSTEYKLVLITQGTTFIPLGLLVPANKPDWWDLNNWSYGFIFLTSTMQTLRTSNANPYSNTDFDYLTNTTRIANVNGQTNRRDIFSGLVLLSQSNQGSAGRTSDDVGQYCGNGSARYDTAPVFGTSQQYLVVVNAASGIIIRTA</sequence>
<accession>Q6GZY9</accession>
<reference evidence="1" key="1">
    <citation type="journal article" date="2004" name="J. Bacteriol.">
        <title>Genomic DNA microarray analysis: identification of new genes regulated by light color in the cyanobacterium Fremyella diplosiphon.</title>
        <authorList>
            <person name="Stowe-Evans E.L."/>
            <person name="Ford J."/>
            <person name="Kehoe D.M."/>
        </authorList>
    </citation>
    <scope>NUCLEOTIDE SEQUENCE</scope>
    <source>
        <strain evidence="1">FD33</strain>
    </source>
</reference>
<dbReference type="AlphaFoldDB" id="Q6GZY9"/>
<reference evidence="1" key="2">
    <citation type="submission" date="2004-02" db="EMBL/GenBank/DDBJ databases">
        <authorList>
            <person name="Stowe-Evans E."/>
            <person name="Ford J."/>
            <person name="Kehoe D.M."/>
        </authorList>
    </citation>
    <scope>NUCLEOTIDE SEQUENCE</scope>
    <source>
        <strain evidence="1">FD33</strain>
    </source>
</reference>